<dbReference type="Gene3D" id="1.20.120.550">
    <property type="entry name" value="Membrane associated eicosanoid/glutathione metabolism-like domain"/>
    <property type="match status" value="1"/>
</dbReference>
<feature type="transmembrane region" description="Helical" evidence="5">
    <location>
        <begin position="6"/>
        <end position="25"/>
    </location>
</feature>
<dbReference type="Proteomes" id="UP000199040">
    <property type="component" value="Unassembled WGS sequence"/>
</dbReference>
<keyword evidence="3 5" id="KW-1133">Transmembrane helix</keyword>
<dbReference type="SUPFAM" id="SSF161084">
    <property type="entry name" value="MAPEG domain-like"/>
    <property type="match status" value="1"/>
</dbReference>
<dbReference type="InterPro" id="IPR001129">
    <property type="entry name" value="Membr-assoc_MAPEG"/>
</dbReference>
<dbReference type="RefSeq" id="WP_092847971.1">
    <property type="nucleotide sequence ID" value="NZ_FOPY01000011.1"/>
</dbReference>
<dbReference type="EMBL" id="FOPY01000011">
    <property type="protein sequence ID" value="SFH88474.1"/>
    <property type="molecule type" value="Genomic_DNA"/>
</dbReference>
<keyword evidence="7" id="KW-1185">Reference proteome</keyword>
<dbReference type="AlphaFoldDB" id="A0A1I3DNZ8"/>
<evidence type="ECO:0000256" key="3">
    <source>
        <dbReference type="ARBA" id="ARBA00022989"/>
    </source>
</evidence>
<dbReference type="PANTHER" id="PTHR35371:SF1">
    <property type="entry name" value="BLR7753 PROTEIN"/>
    <property type="match status" value="1"/>
</dbReference>
<gene>
    <name evidence="6" type="ORF">SAMN04487959_111160</name>
</gene>
<evidence type="ECO:0000256" key="2">
    <source>
        <dbReference type="ARBA" id="ARBA00022692"/>
    </source>
</evidence>
<keyword evidence="2 5" id="KW-0812">Transmembrane</keyword>
<keyword evidence="4 5" id="KW-0472">Membrane</keyword>
<dbReference type="Pfam" id="PF01124">
    <property type="entry name" value="MAPEG"/>
    <property type="match status" value="1"/>
</dbReference>
<sequence>MTAELTLLAWTLVLAIVQILLPAMWRNRETGIDYNTGPRDEPGPPMGKITARLFRAQRNLFETLPLFIGAILIAHVGGQTGALTLWGAWLYFLARVVYVPLYALGIPWIRSMVWVVALLGLGLVLLAILF</sequence>
<comment type="subcellular location">
    <subcellularLocation>
        <location evidence="1">Membrane</location>
    </subcellularLocation>
</comment>
<dbReference type="GO" id="GO:0016020">
    <property type="term" value="C:membrane"/>
    <property type="evidence" value="ECO:0007669"/>
    <property type="project" value="UniProtKB-SubCell"/>
</dbReference>
<proteinExistence type="predicted"/>
<organism evidence="6 7">
    <name type="scientific">Modicisalibacter xianhensis</name>
    <dbReference type="NCBI Taxonomy" id="442341"/>
    <lineage>
        <taxon>Bacteria</taxon>
        <taxon>Pseudomonadati</taxon>
        <taxon>Pseudomonadota</taxon>
        <taxon>Gammaproteobacteria</taxon>
        <taxon>Oceanospirillales</taxon>
        <taxon>Halomonadaceae</taxon>
        <taxon>Modicisalibacter</taxon>
    </lineage>
</organism>
<evidence type="ECO:0000256" key="1">
    <source>
        <dbReference type="ARBA" id="ARBA00004370"/>
    </source>
</evidence>
<evidence type="ECO:0000313" key="7">
    <source>
        <dbReference type="Proteomes" id="UP000199040"/>
    </source>
</evidence>
<reference evidence="6 7" key="1">
    <citation type="submission" date="2016-10" db="EMBL/GenBank/DDBJ databases">
        <authorList>
            <person name="de Groot N.N."/>
        </authorList>
    </citation>
    <scope>NUCLEOTIDE SEQUENCE [LARGE SCALE GENOMIC DNA]</scope>
    <source>
        <strain evidence="6 7">CGMCC 1.6848</strain>
    </source>
</reference>
<feature type="transmembrane region" description="Helical" evidence="5">
    <location>
        <begin position="111"/>
        <end position="129"/>
    </location>
</feature>
<dbReference type="InterPro" id="IPR023352">
    <property type="entry name" value="MAPEG-like_dom_sf"/>
</dbReference>
<evidence type="ECO:0000256" key="4">
    <source>
        <dbReference type="ARBA" id="ARBA00023136"/>
    </source>
</evidence>
<name>A0A1I3DNZ8_9GAMM</name>
<dbReference type="PANTHER" id="PTHR35371">
    <property type="entry name" value="INNER MEMBRANE PROTEIN"/>
    <property type="match status" value="1"/>
</dbReference>
<protein>
    <submittedName>
        <fullName evidence="6">Uncharacterized conserved protein, MAPEG superfamily</fullName>
    </submittedName>
</protein>
<evidence type="ECO:0000313" key="6">
    <source>
        <dbReference type="EMBL" id="SFH88474.1"/>
    </source>
</evidence>
<dbReference type="STRING" id="442341.SAMN04487959_111160"/>
<accession>A0A1I3DNZ8</accession>
<evidence type="ECO:0000256" key="5">
    <source>
        <dbReference type="SAM" id="Phobius"/>
    </source>
</evidence>